<gene>
    <name evidence="1" type="ORF">MEUPH1_LOCUS17308</name>
</gene>
<sequence>MSRIEEAEEAVIRCGVLEMGGVDTTTVGGQKKGRDCDAFATSFINPRPDGDDDAEMPKTSRLFETHIYI</sequence>
<proteinExistence type="predicted"/>
<dbReference type="AlphaFoldDB" id="A0AAV0X213"/>
<reference evidence="1 2" key="1">
    <citation type="submission" date="2023-01" db="EMBL/GenBank/DDBJ databases">
        <authorList>
            <person name="Whitehead M."/>
        </authorList>
    </citation>
    <scope>NUCLEOTIDE SEQUENCE [LARGE SCALE GENOMIC DNA]</scope>
</reference>
<comment type="caution">
    <text evidence="1">The sequence shown here is derived from an EMBL/GenBank/DDBJ whole genome shotgun (WGS) entry which is preliminary data.</text>
</comment>
<organism evidence="1 2">
    <name type="scientific">Macrosiphum euphorbiae</name>
    <name type="common">potato aphid</name>
    <dbReference type="NCBI Taxonomy" id="13131"/>
    <lineage>
        <taxon>Eukaryota</taxon>
        <taxon>Metazoa</taxon>
        <taxon>Ecdysozoa</taxon>
        <taxon>Arthropoda</taxon>
        <taxon>Hexapoda</taxon>
        <taxon>Insecta</taxon>
        <taxon>Pterygota</taxon>
        <taxon>Neoptera</taxon>
        <taxon>Paraneoptera</taxon>
        <taxon>Hemiptera</taxon>
        <taxon>Sternorrhyncha</taxon>
        <taxon>Aphidomorpha</taxon>
        <taxon>Aphidoidea</taxon>
        <taxon>Aphididae</taxon>
        <taxon>Macrosiphini</taxon>
        <taxon>Macrosiphum</taxon>
    </lineage>
</organism>
<dbReference type="Proteomes" id="UP001160148">
    <property type="component" value="Unassembled WGS sequence"/>
</dbReference>
<keyword evidence="2" id="KW-1185">Reference proteome</keyword>
<protein>
    <submittedName>
        <fullName evidence="1">Uncharacterized protein</fullName>
    </submittedName>
</protein>
<accession>A0AAV0X213</accession>
<evidence type="ECO:0000313" key="2">
    <source>
        <dbReference type="Proteomes" id="UP001160148"/>
    </source>
</evidence>
<evidence type="ECO:0000313" key="1">
    <source>
        <dbReference type="EMBL" id="CAI6362212.1"/>
    </source>
</evidence>
<dbReference type="EMBL" id="CARXXK010000003">
    <property type="protein sequence ID" value="CAI6362212.1"/>
    <property type="molecule type" value="Genomic_DNA"/>
</dbReference>
<name>A0AAV0X213_9HEMI</name>